<evidence type="ECO:0000256" key="3">
    <source>
        <dbReference type="ARBA" id="ARBA00022801"/>
    </source>
</evidence>
<evidence type="ECO:0000313" key="4">
    <source>
        <dbReference type="EMBL" id="DAD98112.1"/>
    </source>
</evidence>
<name>A0A8S5NV76_9CAUD</name>
<dbReference type="GO" id="GO:0006515">
    <property type="term" value="P:protein quality control for misfolded or incompletely synthesized proteins"/>
    <property type="evidence" value="ECO:0007669"/>
    <property type="project" value="TreeGrafter"/>
</dbReference>
<dbReference type="Pfam" id="PF00574">
    <property type="entry name" value="CLP_protease"/>
    <property type="match status" value="1"/>
</dbReference>
<dbReference type="NCBIfam" id="NF045542">
    <property type="entry name" value="Clp_rel_HeadMat"/>
    <property type="match status" value="1"/>
</dbReference>
<dbReference type="GO" id="GO:0009368">
    <property type="term" value="C:endopeptidase Clp complex"/>
    <property type="evidence" value="ECO:0007669"/>
    <property type="project" value="TreeGrafter"/>
</dbReference>
<keyword evidence="2" id="KW-0963">Cytoplasm</keyword>
<dbReference type="PANTHER" id="PTHR10381">
    <property type="entry name" value="ATP-DEPENDENT CLP PROTEASE PROTEOLYTIC SUBUNIT"/>
    <property type="match status" value="1"/>
</dbReference>
<dbReference type="GO" id="GO:0004252">
    <property type="term" value="F:serine-type endopeptidase activity"/>
    <property type="evidence" value="ECO:0007669"/>
    <property type="project" value="InterPro"/>
</dbReference>
<evidence type="ECO:0000256" key="2">
    <source>
        <dbReference type="ARBA" id="ARBA00022490"/>
    </source>
</evidence>
<dbReference type="InterPro" id="IPR023562">
    <property type="entry name" value="ClpP/TepA"/>
</dbReference>
<comment type="similarity">
    <text evidence="1">Belongs to the peptidase S14 family.</text>
</comment>
<dbReference type="InterPro" id="IPR029045">
    <property type="entry name" value="ClpP/crotonase-like_dom_sf"/>
</dbReference>
<dbReference type="CDD" id="cd07016">
    <property type="entry name" value="S14_ClpP_1"/>
    <property type="match status" value="1"/>
</dbReference>
<dbReference type="SUPFAM" id="SSF52096">
    <property type="entry name" value="ClpP/crotonase"/>
    <property type="match status" value="1"/>
</dbReference>
<dbReference type="GO" id="GO:0004176">
    <property type="term" value="F:ATP-dependent peptidase activity"/>
    <property type="evidence" value="ECO:0007669"/>
    <property type="project" value="InterPro"/>
</dbReference>
<sequence>MKVITRKEVEKVPRFNFTKKEKDKIRNVGYLDLEADQEEKKCSLYFYGDIVSSTWLSEWYEEDKCPQDIADFLKDLDGCENIDIYFNSAGGDVFAGLAIYNQLKRYSGHKTGYVDGMAASIASVIMFACDELYFATGAQAMIHKPLCMAYGNANDFKEAIRQLNLCENSILDVYMEHTRDGITRDKIASLMAAETWFDSNKIQMYFNVQIEEKAAVAACTSDYFDRYSNMPVLDAHPETGMKDAIKAAVRAEFEAKEREEAERIEAEKAEILGDLFMYGA</sequence>
<dbReference type="InterPro" id="IPR001907">
    <property type="entry name" value="ClpP"/>
</dbReference>
<organism evidence="4">
    <name type="scientific">Myoviridae sp. ct1CM14</name>
    <dbReference type="NCBI Taxonomy" id="2825018"/>
    <lineage>
        <taxon>Viruses</taxon>
        <taxon>Duplodnaviria</taxon>
        <taxon>Heunggongvirae</taxon>
        <taxon>Uroviricota</taxon>
        <taxon>Caudoviricetes</taxon>
    </lineage>
</organism>
<evidence type="ECO:0000256" key="1">
    <source>
        <dbReference type="ARBA" id="ARBA00007039"/>
    </source>
</evidence>
<dbReference type="PRINTS" id="PR00127">
    <property type="entry name" value="CLPPROTEASEP"/>
</dbReference>
<keyword evidence="4" id="KW-0645">Protease</keyword>
<dbReference type="PANTHER" id="PTHR10381:SF70">
    <property type="entry name" value="ATP-DEPENDENT CLP PROTEASE PROTEOLYTIC SUBUNIT"/>
    <property type="match status" value="1"/>
</dbReference>
<reference evidence="4" key="1">
    <citation type="journal article" date="2021" name="Proc. Natl. Acad. Sci. U.S.A.">
        <title>A Catalog of Tens of Thousands of Viruses from Human Metagenomes Reveals Hidden Associations with Chronic Diseases.</title>
        <authorList>
            <person name="Tisza M.J."/>
            <person name="Buck C.B."/>
        </authorList>
    </citation>
    <scope>NUCLEOTIDE SEQUENCE</scope>
    <source>
        <strain evidence="4">Ct1CM14</strain>
    </source>
</reference>
<dbReference type="Gene3D" id="3.90.226.10">
    <property type="entry name" value="2-enoyl-CoA Hydratase, Chain A, domain 1"/>
    <property type="match status" value="1"/>
</dbReference>
<dbReference type="GO" id="GO:0051117">
    <property type="term" value="F:ATPase binding"/>
    <property type="evidence" value="ECO:0007669"/>
    <property type="project" value="TreeGrafter"/>
</dbReference>
<accession>A0A8S5NV76</accession>
<protein>
    <submittedName>
        <fullName evidence="4">Putative ATP dependent Clp protease</fullName>
    </submittedName>
</protein>
<proteinExistence type="inferred from homology"/>
<keyword evidence="3" id="KW-0378">Hydrolase</keyword>
<dbReference type="EMBL" id="BK015253">
    <property type="protein sequence ID" value="DAD98112.1"/>
    <property type="molecule type" value="Genomic_DNA"/>
</dbReference>